<evidence type="ECO:0000256" key="7">
    <source>
        <dbReference type="ARBA" id="ARBA00023212"/>
    </source>
</evidence>
<dbReference type="GO" id="GO:0072686">
    <property type="term" value="C:mitotic spindle"/>
    <property type="evidence" value="ECO:0007669"/>
    <property type="project" value="UniProtKB-ARBA"/>
</dbReference>
<dbReference type="InterPro" id="IPR036133">
    <property type="entry name" value="EB1_C_sf"/>
</dbReference>
<comment type="subcellular location">
    <subcellularLocation>
        <location evidence="1">Cytoplasm</location>
        <location evidence="1">Cytoskeleton</location>
    </subcellularLocation>
</comment>
<dbReference type="FunFam" id="1.20.5.1430:FF:000005">
    <property type="entry name" value="Eb1, isoform E"/>
    <property type="match status" value="1"/>
</dbReference>
<dbReference type="FunFam" id="1.10.418.10:FF:000028">
    <property type="entry name" value="RP/EB family microtubule-associated protein"/>
    <property type="match status" value="1"/>
</dbReference>
<dbReference type="GO" id="GO:0051301">
    <property type="term" value="P:cell division"/>
    <property type="evidence" value="ECO:0007669"/>
    <property type="project" value="UniProtKB-KW"/>
</dbReference>
<dbReference type="InterPro" id="IPR001715">
    <property type="entry name" value="CH_dom"/>
</dbReference>
<keyword evidence="8" id="KW-0131">Cell cycle</keyword>
<feature type="domain" description="EB1 C-terminal" evidence="12">
    <location>
        <begin position="160"/>
        <end position="236"/>
    </location>
</feature>
<dbReference type="SUPFAM" id="SSF47576">
    <property type="entry name" value="Calponin-homology domain, CH-domain"/>
    <property type="match status" value="1"/>
</dbReference>
<keyword evidence="7" id="KW-0206">Cytoskeleton</keyword>
<comment type="caution">
    <text evidence="13">The sequence shown here is derived from an EMBL/GenBank/DDBJ whole genome shotgun (WGS) entry which is preliminary data.</text>
</comment>
<feature type="domain" description="Calponin-homology (CH)" evidence="11">
    <location>
        <begin position="2"/>
        <end position="103"/>
    </location>
</feature>
<dbReference type="EMBL" id="SGPM01000042">
    <property type="protein sequence ID" value="THH31614.1"/>
    <property type="molecule type" value="Genomic_DNA"/>
</dbReference>
<keyword evidence="5 9" id="KW-0493">Microtubule</keyword>
<evidence type="ECO:0000313" key="14">
    <source>
        <dbReference type="Proteomes" id="UP000308730"/>
    </source>
</evidence>
<evidence type="ECO:0000256" key="9">
    <source>
        <dbReference type="PROSITE-ProRule" id="PRU00576"/>
    </source>
</evidence>
<dbReference type="InterPro" id="IPR036872">
    <property type="entry name" value="CH_dom_sf"/>
</dbReference>
<keyword evidence="4" id="KW-0132">Cell division</keyword>
<dbReference type="OrthoDB" id="2119228at2759"/>
<evidence type="ECO:0000256" key="5">
    <source>
        <dbReference type="ARBA" id="ARBA00022701"/>
    </source>
</evidence>
<evidence type="ECO:0000256" key="8">
    <source>
        <dbReference type="ARBA" id="ARBA00023306"/>
    </source>
</evidence>
<dbReference type="GO" id="GO:0051010">
    <property type="term" value="F:microtubule plus-end binding"/>
    <property type="evidence" value="ECO:0007669"/>
    <property type="project" value="UniProtKB-ARBA"/>
</dbReference>
<keyword evidence="14" id="KW-1185">Reference proteome</keyword>
<feature type="compositionally biased region" description="Gly residues" evidence="10">
    <location>
        <begin position="137"/>
        <end position="149"/>
    </location>
</feature>
<dbReference type="InterPro" id="IPR004953">
    <property type="entry name" value="EB1_C"/>
</dbReference>
<proteinExistence type="inferred from homology"/>
<keyword evidence="6" id="KW-0498">Mitosis</keyword>
<dbReference type="GO" id="GO:0051233">
    <property type="term" value="C:spindle midzone"/>
    <property type="evidence" value="ECO:0007669"/>
    <property type="project" value="UniProtKB-ARBA"/>
</dbReference>
<dbReference type="PROSITE" id="PS51230">
    <property type="entry name" value="EB1_C"/>
    <property type="match status" value="1"/>
</dbReference>
<dbReference type="PROSITE" id="PS50021">
    <property type="entry name" value="CH"/>
    <property type="match status" value="1"/>
</dbReference>
<evidence type="ECO:0000256" key="1">
    <source>
        <dbReference type="ARBA" id="ARBA00004245"/>
    </source>
</evidence>
<sequence length="249" mass="27957">MGESRNELLAWVNELLQINYTKIEQCGTGGAYCQILDSIFGDIPMTRVKMNAKHEYEFIANFKVLQTALKGHKVDKPIPVEKLVRCKMQDNLEFMQWMKRYWDANYGGQRYDPVARRKGAPVDTPATIAPLAPSSRTGGGLGIGSGRAGGKTPVSGHRSGSAQPNEAVQHLQAQVREMSTHLEGLEKERDFYFAKLRDIEILVQQQVEVLEAEGKDDQVLRDIQRILYSTEDGFEVPDPAVQADEEETF</sequence>
<comment type="similarity">
    <text evidence="2">Belongs to the MAPRE family.</text>
</comment>
<name>A0A4S4MYN6_9APHY</name>
<evidence type="ECO:0000256" key="3">
    <source>
        <dbReference type="ARBA" id="ARBA00022490"/>
    </source>
</evidence>
<evidence type="ECO:0000259" key="11">
    <source>
        <dbReference type="PROSITE" id="PS50021"/>
    </source>
</evidence>
<reference evidence="13 14" key="1">
    <citation type="submission" date="2019-02" db="EMBL/GenBank/DDBJ databases">
        <title>Genome sequencing of the rare red list fungi Antrodiella citrinella (Flaviporus citrinellus).</title>
        <authorList>
            <person name="Buettner E."/>
            <person name="Kellner H."/>
        </authorList>
    </citation>
    <scope>NUCLEOTIDE SEQUENCE [LARGE SCALE GENOMIC DNA]</scope>
    <source>
        <strain evidence="13 14">DSM 108506</strain>
    </source>
</reference>
<dbReference type="Gene3D" id="1.10.418.10">
    <property type="entry name" value="Calponin-like domain"/>
    <property type="match status" value="1"/>
</dbReference>
<organism evidence="13 14">
    <name type="scientific">Antrodiella citrinella</name>
    <dbReference type="NCBI Taxonomy" id="2447956"/>
    <lineage>
        <taxon>Eukaryota</taxon>
        <taxon>Fungi</taxon>
        <taxon>Dikarya</taxon>
        <taxon>Basidiomycota</taxon>
        <taxon>Agaricomycotina</taxon>
        <taxon>Agaricomycetes</taxon>
        <taxon>Polyporales</taxon>
        <taxon>Steccherinaceae</taxon>
        <taxon>Antrodiella</taxon>
    </lineage>
</organism>
<dbReference type="Gene3D" id="1.20.5.1430">
    <property type="match status" value="1"/>
</dbReference>
<dbReference type="SUPFAM" id="SSF140612">
    <property type="entry name" value="EB1 dimerisation domain-like"/>
    <property type="match status" value="1"/>
</dbReference>
<dbReference type="GO" id="GO:0035371">
    <property type="term" value="C:microtubule plus-end"/>
    <property type="evidence" value="ECO:0007669"/>
    <property type="project" value="UniProtKB-ARBA"/>
</dbReference>
<evidence type="ECO:0000256" key="4">
    <source>
        <dbReference type="ARBA" id="ARBA00022618"/>
    </source>
</evidence>
<protein>
    <recommendedName>
        <fullName evidence="15">EB1 C-terminal domain-containing protein</fullName>
    </recommendedName>
</protein>
<evidence type="ECO:0000256" key="6">
    <source>
        <dbReference type="ARBA" id="ARBA00022776"/>
    </source>
</evidence>
<feature type="region of interest" description="Disordered" evidence="10">
    <location>
        <begin position="123"/>
        <end position="163"/>
    </location>
</feature>
<dbReference type="GO" id="GO:0035372">
    <property type="term" value="P:protein localization to microtubule"/>
    <property type="evidence" value="ECO:0007669"/>
    <property type="project" value="UniProtKB-ARBA"/>
</dbReference>
<dbReference type="InterPro" id="IPR027328">
    <property type="entry name" value="MAPRE"/>
</dbReference>
<dbReference type="AlphaFoldDB" id="A0A4S4MYN6"/>
<accession>A0A4S4MYN6</accession>
<keyword evidence="3" id="KW-0963">Cytoplasm</keyword>
<evidence type="ECO:0008006" key="15">
    <source>
        <dbReference type="Google" id="ProtNLM"/>
    </source>
</evidence>
<dbReference type="GO" id="GO:0030473">
    <property type="term" value="P:nuclear migration along microtubule"/>
    <property type="evidence" value="ECO:0007669"/>
    <property type="project" value="UniProtKB-ARBA"/>
</dbReference>
<gene>
    <name evidence="13" type="ORF">EUX98_g2595</name>
</gene>
<evidence type="ECO:0000259" key="12">
    <source>
        <dbReference type="PROSITE" id="PS51230"/>
    </source>
</evidence>
<evidence type="ECO:0000256" key="2">
    <source>
        <dbReference type="ARBA" id="ARBA00010729"/>
    </source>
</evidence>
<evidence type="ECO:0000256" key="10">
    <source>
        <dbReference type="SAM" id="MobiDB-lite"/>
    </source>
</evidence>
<dbReference type="PANTHER" id="PTHR10623">
    <property type="entry name" value="MICROTUBULE-ASSOCIATED PROTEIN RP/EB FAMILY MEMBER"/>
    <property type="match status" value="1"/>
</dbReference>
<dbReference type="Proteomes" id="UP000308730">
    <property type="component" value="Unassembled WGS sequence"/>
</dbReference>
<evidence type="ECO:0000313" key="13">
    <source>
        <dbReference type="EMBL" id="THH31614.1"/>
    </source>
</evidence>
<dbReference type="Pfam" id="PF03271">
    <property type="entry name" value="EB1"/>
    <property type="match status" value="1"/>
</dbReference>